<evidence type="ECO:0000256" key="1">
    <source>
        <dbReference type="ARBA" id="ARBA00022729"/>
    </source>
</evidence>
<dbReference type="GO" id="GO:0004222">
    <property type="term" value="F:metalloendopeptidase activity"/>
    <property type="evidence" value="ECO:0007669"/>
    <property type="project" value="TreeGrafter"/>
</dbReference>
<dbReference type="Gene3D" id="2.70.70.10">
    <property type="entry name" value="Glucose Permease (Domain IIA)"/>
    <property type="match status" value="1"/>
</dbReference>
<dbReference type="SUPFAM" id="SSF51261">
    <property type="entry name" value="Duplicated hybrid motif"/>
    <property type="match status" value="1"/>
</dbReference>
<proteinExistence type="predicted"/>
<accession>E7A9J4</accession>
<name>E7A9J4_HELFC</name>
<reference evidence="3 4" key="1">
    <citation type="journal article" date="2011" name="Genome Biol. Evol.">
        <title>Comparative whole genome sequence analysis of the carcinogenic bacterial model pathogen Helicobacter felis.</title>
        <authorList>
            <person name="Arnold I.C."/>
            <person name="Zigova Z."/>
            <person name="Holden M."/>
            <person name="Lawley T.D."/>
            <person name="Rad R."/>
            <person name="Dougan G."/>
            <person name="Falkow S."/>
            <person name="Bentley S.D."/>
            <person name="Muller A."/>
        </authorList>
    </citation>
    <scope>NUCLEOTIDE SEQUENCE [LARGE SCALE GENOMIC DNA]</scope>
    <source>
        <strain evidence="4">ATCC 49179 / CCUG 28539 / NCTC 12436 / CS1</strain>
    </source>
</reference>
<keyword evidence="4" id="KW-1185">Reference proteome</keyword>
<dbReference type="InterPro" id="IPR050570">
    <property type="entry name" value="Cell_wall_metabolism_enzyme"/>
</dbReference>
<dbReference type="KEGG" id="hfe:HFELIS_04360"/>
<gene>
    <name evidence="3" type="ordered locus">Hfelis_04360</name>
</gene>
<dbReference type="PANTHER" id="PTHR21666:SF289">
    <property type="entry name" value="L-ALA--D-GLU ENDOPEPTIDASE"/>
    <property type="match status" value="1"/>
</dbReference>
<evidence type="ECO:0000259" key="2">
    <source>
        <dbReference type="Pfam" id="PF01551"/>
    </source>
</evidence>
<evidence type="ECO:0000313" key="4">
    <source>
        <dbReference type="Proteomes" id="UP000007934"/>
    </source>
</evidence>
<dbReference type="eggNOG" id="COG0739">
    <property type="taxonomic scope" value="Bacteria"/>
</dbReference>
<dbReference type="Pfam" id="PF01551">
    <property type="entry name" value="Peptidase_M23"/>
    <property type="match status" value="1"/>
</dbReference>
<keyword evidence="1" id="KW-0732">Signal</keyword>
<dbReference type="EMBL" id="FQ670179">
    <property type="protein sequence ID" value="CBY82520.1"/>
    <property type="molecule type" value="Genomic_DNA"/>
</dbReference>
<dbReference type="HOGENOM" id="CLU_048239_0_0_7"/>
<dbReference type="PANTHER" id="PTHR21666">
    <property type="entry name" value="PEPTIDASE-RELATED"/>
    <property type="match status" value="1"/>
</dbReference>
<protein>
    <submittedName>
        <fullName evidence="3">Peptidase M23B Metalloendopeptidase</fullName>
    </submittedName>
</protein>
<dbReference type="AlphaFoldDB" id="E7A9J4"/>
<dbReference type="OrthoDB" id="9765786at2"/>
<organism evidence="3 4">
    <name type="scientific">Helicobacter felis (strain ATCC 49179 / CCUG 28539 / NCTC 12436 / CS1)</name>
    <dbReference type="NCBI Taxonomy" id="936155"/>
    <lineage>
        <taxon>Bacteria</taxon>
        <taxon>Pseudomonadati</taxon>
        <taxon>Campylobacterota</taxon>
        <taxon>Epsilonproteobacteria</taxon>
        <taxon>Campylobacterales</taxon>
        <taxon>Helicobacteraceae</taxon>
        <taxon>Helicobacter</taxon>
    </lineage>
</organism>
<feature type="domain" description="M23ase beta-sheet core" evidence="2">
    <location>
        <begin position="331"/>
        <end position="423"/>
    </location>
</feature>
<dbReference type="Proteomes" id="UP000007934">
    <property type="component" value="Chromosome"/>
</dbReference>
<sequence>MWRWIVLIMLVGCGYLSYNYLITKDGQGKIELVMQVAPDKQNGIAEAEVTHPTHWNLKHRMRVTLETKAKIRSYHVRVSTSDHLVVYEKEQIVLDEPSRLSFELPKPSIQLSDQTLLHYEIRMRDWSNAHFFSGNLSTANFDLTLDTTPPTLQIISQSSSITYGGSALVVFSVEEESLDAAWLSDGKQKFKTFPFVKAKHYAAILPWSLQQRAFSATIIARDKAYNTKIIPLNFTKITRMPYYRRDIELNKKYANKEAALQGLKTHPDFERTKMRLNLEEIVQADLDNTIADIARLNPFNPLAMSKPRVLLPFGAQKRYLFQGSLLGQALHAGVDFMTKHSKIQESNEGRVVLAEEIQSYGKGILVAYGLGLHAFYGGLSKILVKKSDLVESGRVLGISGFSYANKLDHVHFEMLVQGIPVYPHEWMDAGFIQRFNAVLQEARQRIQEKR</sequence>
<dbReference type="STRING" id="936155.HFELIS_04360"/>
<dbReference type="InterPro" id="IPR011055">
    <property type="entry name" value="Dup_hybrid_motif"/>
</dbReference>
<evidence type="ECO:0000313" key="3">
    <source>
        <dbReference type="EMBL" id="CBY82520.1"/>
    </source>
</evidence>
<dbReference type="CDD" id="cd12797">
    <property type="entry name" value="M23_peptidase"/>
    <property type="match status" value="1"/>
</dbReference>
<dbReference type="InterPro" id="IPR016047">
    <property type="entry name" value="M23ase_b-sheet_dom"/>
</dbReference>